<dbReference type="InterPro" id="IPR046883">
    <property type="entry name" value="T6SS_FHA_C"/>
</dbReference>
<dbReference type="RefSeq" id="WP_123713028.1">
    <property type="nucleotide sequence ID" value="NZ_RKHR01000005.1"/>
</dbReference>
<feature type="compositionally biased region" description="Low complexity" evidence="1">
    <location>
        <begin position="217"/>
        <end position="237"/>
    </location>
</feature>
<dbReference type="OrthoDB" id="273564at2"/>
<dbReference type="EMBL" id="RKHR01000005">
    <property type="protein sequence ID" value="ROS00034.1"/>
    <property type="molecule type" value="Genomic_DNA"/>
</dbReference>
<dbReference type="CDD" id="cd00060">
    <property type="entry name" value="FHA"/>
    <property type="match status" value="1"/>
</dbReference>
<evidence type="ECO:0000259" key="2">
    <source>
        <dbReference type="PROSITE" id="PS50006"/>
    </source>
</evidence>
<reference evidence="3 4" key="1">
    <citation type="submission" date="2018-11" db="EMBL/GenBank/DDBJ databases">
        <title>Genomic Encyclopedia of Type Strains, Phase IV (KMG-IV): sequencing the most valuable type-strain genomes for metagenomic binning, comparative biology and taxonomic classification.</title>
        <authorList>
            <person name="Goeker M."/>
        </authorList>
    </citation>
    <scope>NUCLEOTIDE SEQUENCE [LARGE SCALE GENOMIC DNA]</scope>
    <source>
        <strain evidence="3 4">DSM 100316</strain>
    </source>
</reference>
<dbReference type="InterPro" id="IPR017735">
    <property type="entry name" value="T6SS_FHA"/>
</dbReference>
<organism evidence="3 4">
    <name type="scientific">Sinobacterium caligoides</name>
    <dbReference type="NCBI Taxonomy" id="933926"/>
    <lineage>
        <taxon>Bacteria</taxon>
        <taxon>Pseudomonadati</taxon>
        <taxon>Pseudomonadota</taxon>
        <taxon>Gammaproteobacteria</taxon>
        <taxon>Cellvibrionales</taxon>
        <taxon>Spongiibacteraceae</taxon>
        <taxon>Sinobacterium</taxon>
    </lineage>
</organism>
<accession>A0A3N2DJQ6</accession>
<dbReference type="InterPro" id="IPR000253">
    <property type="entry name" value="FHA_dom"/>
</dbReference>
<comment type="caution">
    <text evidence="3">The sequence shown here is derived from an EMBL/GenBank/DDBJ whole genome shotgun (WGS) entry which is preliminary data.</text>
</comment>
<dbReference type="SMART" id="SM00240">
    <property type="entry name" value="FHA"/>
    <property type="match status" value="1"/>
</dbReference>
<dbReference type="InterPro" id="IPR008984">
    <property type="entry name" value="SMAD_FHA_dom_sf"/>
</dbReference>
<feature type="region of interest" description="Disordered" evidence="1">
    <location>
        <begin position="130"/>
        <end position="178"/>
    </location>
</feature>
<evidence type="ECO:0000313" key="3">
    <source>
        <dbReference type="EMBL" id="ROS00034.1"/>
    </source>
</evidence>
<evidence type="ECO:0000256" key="1">
    <source>
        <dbReference type="SAM" id="MobiDB-lite"/>
    </source>
</evidence>
<dbReference type="NCBIfam" id="TIGR03354">
    <property type="entry name" value="VI_FHA"/>
    <property type="match status" value="1"/>
</dbReference>
<feature type="compositionally biased region" description="Polar residues" evidence="1">
    <location>
        <begin position="270"/>
        <end position="285"/>
    </location>
</feature>
<name>A0A3N2DJQ6_9GAMM</name>
<dbReference type="SUPFAM" id="SSF49879">
    <property type="entry name" value="SMAD/FHA domain"/>
    <property type="match status" value="1"/>
</dbReference>
<evidence type="ECO:0000313" key="4">
    <source>
        <dbReference type="Proteomes" id="UP000275394"/>
    </source>
</evidence>
<feature type="domain" description="FHA" evidence="2">
    <location>
        <begin position="30"/>
        <end position="78"/>
    </location>
</feature>
<dbReference type="Gene3D" id="2.60.200.20">
    <property type="match status" value="1"/>
</dbReference>
<dbReference type="Proteomes" id="UP000275394">
    <property type="component" value="Unassembled WGS sequence"/>
</dbReference>
<feature type="compositionally biased region" description="Polar residues" evidence="1">
    <location>
        <begin position="157"/>
        <end position="178"/>
    </location>
</feature>
<dbReference type="AlphaFoldDB" id="A0A3N2DJQ6"/>
<dbReference type="Pfam" id="PF20232">
    <property type="entry name" value="T6SS_FHA_C"/>
    <property type="match status" value="1"/>
</dbReference>
<feature type="region of interest" description="Disordered" evidence="1">
    <location>
        <begin position="217"/>
        <end position="295"/>
    </location>
</feature>
<feature type="region of interest" description="Disordered" evidence="1">
    <location>
        <begin position="325"/>
        <end position="364"/>
    </location>
</feature>
<dbReference type="Pfam" id="PF00498">
    <property type="entry name" value="FHA"/>
    <property type="match status" value="1"/>
</dbReference>
<proteinExistence type="predicted"/>
<sequence length="559" mass="61300">MDLVLTVTDGPKEANMTGHTKTFTSEGGCFGRSTENDWMLPDLDRVVSSTHARIEWKDNNFKIIDVSTNGTYINDAKEPIGSQNSRVLNKGDILLIGDYRLSVDIINTNPALPSGLESVDFLDQTDKTQFSNATPIERNNADDDFDSWLSPPRNEESQQITPALSEQDSWGTSSAETTPLASNNLQSITQHNQNNPFATPASIPAFSNNDPIGSTLGLSSGQLGSGANSMTASSAMNSDDDWWNSEQEHCDPMSQSIQVPAHQPPPSHGLATQNNSLQETNNISPDNLPKAPVNQAIPPQAATTTQNTAFQTAQFEQPFITQPHTTASNQIPSAPLGHVPQSLTRRDATQTPTSPAEDHTKANSANQQIAKDFGLSTLNEQQLESLSPELALIVKETLNRLIDLLRARSSIKNELRVDRTMIETNNNNPLKFSASADDALSVMFNGQNSTFMSPHHAISDGFDDISDHQVAVMSGMKAAYEAMLEQLSPEKMQAIGEQQIKSGLLSNKKAQLWDLYQNRFQTLRADNEQCYKLLFGDFFSSAYEKQLADLKSTRSLTKK</sequence>
<dbReference type="PROSITE" id="PS50006">
    <property type="entry name" value="FHA_DOMAIN"/>
    <property type="match status" value="1"/>
</dbReference>
<keyword evidence="4" id="KW-1185">Reference proteome</keyword>
<protein>
    <submittedName>
        <fullName evidence="3">FHA domain protein</fullName>
    </submittedName>
</protein>
<gene>
    <name evidence="3" type="ORF">EDC56_2668</name>
</gene>